<dbReference type="Pfam" id="PF00072">
    <property type="entry name" value="Response_reg"/>
    <property type="match status" value="1"/>
</dbReference>
<dbReference type="Gene3D" id="1.10.10.10">
    <property type="entry name" value="Winged helix-like DNA-binding domain superfamily/Winged helix DNA-binding domain"/>
    <property type="match status" value="1"/>
</dbReference>
<evidence type="ECO:0000259" key="8">
    <source>
        <dbReference type="PROSITE" id="PS50110"/>
    </source>
</evidence>
<dbReference type="InterPro" id="IPR039420">
    <property type="entry name" value="WalR-like"/>
</dbReference>
<dbReference type="AlphaFoldDB" id="A0A084JBZ2"/>
<feature type="domain" description="OmpR/PhoB-type" evidence="9">
    <location>
        <begin position="126"/>
        <end position="226"/>
    </location>
</feature>
<dbReference type="GO" id="GO:0000976">
    <property type="term" value="F:transcription cis-regulatory region binding"/>
    <property type="evidence" value="ECO:0007669"/>
    <property type="project" value="TreeGrafter"/>
</dbReference>
<dbReference type="Proteomes" id="UP000028542">
    <property type="component" value="Unassembled WGS sequence"/>
</dbReference>
<keyword evidence="6" id="KW-0597">Phosphoprotein</keyword>
<dbReference type="EMBL" id="JPMD01000022">
    <property type="protein sequence ID" value="KEZ86476.1"/>
    <property type="molecule type" value="Genomic_DNA"/>
</dbReference>
<dbReference type="SUPFAM" id="SSF46894">
    <property type="entry name" value="C-terminal effector domain of the bipartite response regulators"/>
    <property type="match status" value="1"/>
</dbReference>
<evidence type="ECO:0000256" key="6">
    <source>
        <dbReference type="PROSITE-ProRule" id="PRU00169"/>
    </source>
</evidence>
<evidence type="ECO:0000256" key="7">
    <source>
        <dbReference type="PROSITE-ProRule" id="PRU01091"/>
    </source>
</evidence>
<evidence type="ECO:0000256" key="5">
    <source>
        <dbReference type="ARBA" id="ARBA00024867"/>
    </source>
</evidence>
<keyword evidence="11" id="KW-1185">Reference proteome</keyword>
<dbReference type="PANTHER" id="PTHR48111">
    <property type="entry name" value="REGULATOR OF RPOS"/>
    <property type="match status" value="1"/>
</dbReference>
<keyword evidence="4" id="KW-0804">Transcription</keyword>
<dbReference type="InterPro" id="IPR001867">
    <property type="entry name" value="OmpR/PhoB-type_DNA-bd"/>
</dbReference>
<evidence type="ECO:0000313" key="11">
    <source>
        <dbReference type="Proteomes" id="UP000028542"/>
    </source>
</evidence>
<accession>A0A084JBZ2</accession>
<evidence type="ECO:0000256" key="4">
    <source>
        <dbReference type="ARBA" id="ARBA00023163"/>
    </source>
</evidence>
<comment type="caution">
    <text evidence="10">The sequence shown here is derived from an EMBL/GenBank/DDBJ whole genome shotgun (WGS) entry which is preliminary data.</text>
</comment>
<dbReference type="InterPro" id="IPR016032">
    <property type="entry name" value="Sig_transdc_resp-reg_C-effctor"/>
</dbReference>
<protein>
    <recommendedName>
        <fullName evidence="1">Stage 0 sporulation protein A homolog</fullName>
    </recommendedName>
</protein>
<feature type="domain" description="Response regulatory" evidence="8">
    <location>
        <begin position="3"/>
        <end position="116"/>
    </location>
</feature>
<dbReference type="eggNOG" id="COG0745">
    <property type="taxonomic scope" value="Bacteria"/>
</dbReference>
<proteinExistence type="predicted"/>
<reference evidence="10 11" key="1">
    <citation type="submission" date="2014-07" db="EMBL/GenBank/DDBJ databases">
        <title>Draft genome of Clostridium sulfidigenes 113A isolated from sediments associated with methane hydrate from Krishna Godavari basin.</title>
        <authorList>
            <person name="Honkalas V.S."/>
            <person name="Dabir A.P."/>
            <person name="Arora P."/>
            <person name="Dhakephalkar P.K."/>
        </authorList>
    </citation>
    <scope>NUCLEOTIDE SEQUENCE [LARGE SCALE GENOMIC DNA]</scope>
    <source>
        <strain evidence="10 11">113A</strain>
    </source>
</reference>
<evidence type="ECO:0000313" key="10">
    <source>
        <dbReference type="EMBL" id="KEZ86476.1"/>
    </source>
</evidence>
<feature type="DNA-binding region" description="OmpR/PhoB-type" evidence="7">
    <location>
        <begin position="126"/>
        <end position="226"/>
    </location>
</feature>
<dbReference type="GO" id="GO:0006355">
    <property type="term" value="P:regulation of DNA-templated transcription"/>
    <property type="evidence" value="ECO:0007669"/>
    <property type="project" value="InterPro"/>
</dbReference>
<dbReference type="InterPro" id="IPR011006">
    <property type="entry name" value="CheY-like_superfamily"/>
</dbReference>
<dbReference type="InterPro" id="IPR001789">
    <property type="entry name" value="Sig_transdc_resp-reg_receiver"/>
</dbReference>
<keyword evidence="3 7" id="KW-0238">DNA-binding</keyword>
<evidence type="ECO:0000256" key="2">
    <source>
        <dbReference type="ARBA" id="ARBA00023015"/>
    </source>
</evidence>
<evidence type="ECO:0000256" key="3">
    <source>
        <dbReference type="ARBA" id="ARBA00023125"/>
    </source>
</evidence>
<dbReference type="CDD" id="cd17574">
    <property type="entry name" value="REC_OmpR"/>
    <property type="match status" value="1"/>
</dbReference>
<dbReference type="Gene3D" id="3.40.50.2300">
    <property type="match status" value="1"/>
</dbReference>
<dbReference type="PROSITE" id="PS51755">
    <property type="entry name" value="OMPR_PHOB"/>
    <property type="match status" value="1"/>
</dbReference>
<gene>
    <name evidence="10" type="ORF">IO99_09545</name>
</gene>
<organism evidence="10 11">
    <name type="scientific">Clostridium sulfidigenes</name>
    <dbReference type="NCBI Taxonomy" id="318464"/>
    <lineage>
        <taxon>Bacteria</taxon>
        <taxon>Bacillati</taxon>
        <taxon>Bacillota</taxon>
        <taxon>Clostridia</taxon>
        <taxon>Eubacteriales</taxon>
        <taxon>Clostridiaceae</taxon>
        <taxon>Clostridium</taxon>
    </lineage>
</organism>
<dbReference type="PANTHER" id="PTHR48111:SF73">
    <property type="entry name" value="ALKALINE PHOSPHATASE SYNTHESIS TRANSCRIPTIONAL REGULATORY PROTEIN PHOP"/>
    <property type="match status" value="1"/>
</dbReference>
<dbReference type="InterPro" id="IPR036388">
    <property type="entry name" value="WH-like_DNA-bd_sf"/>
</dbReference>
<evidence type="ECO:0000256" key="1">
    <source>
        <dbReference type="ARBA" id="ARBA00018672"/>
    </source>
</evidence>
<dbReference type="RefSeq" id="WP_035132626.1">
    <property type="nucleotide sequence ID" value="NZ_JPMD01000022.1"/>
</dbReference>
<name>A0A084JBZ2_9CLOT</name>
<dbReference type="Pfam" id="PF00486">
    <property type="entry name" value="Trans_reg_C"/>
    <property type="match status" value="1"/>
</dbReference>
<dbReference type="SMART" id="SM00862">
    <property type="entry name" value="Trans_reg_C"/>
    <property type="match status" value="1"/>
</dbReference>
<dbReference type="STRING" id="318464.IO99_09545"/>
<dbReference type="CDD" id="cd00383">
    <property type="entry name" value="trans_reg_C"/>
    <property type="match status" value="1"/>
</dbReference>
<dbReference type="GO" id="GO:0000156">
    <property type="term" value="F:phosphorelay response regulator activity"/>
    <property type="evidence" value="ECO:0007669"/>
    <property type="project" value="TreeGrafter"/>
</dbReference>
<keyword evidence="2" id="KW-0805">Transcription regulation</keyword>
<dbReference type="PROSITE" id="PS50110">
    <property type="entry name" value="RESPONSE_REGULATORY"/>
    <property type="match status" value="1"/>
</dbReference>
<dbReference type="Gene3D" id="6.10.250.690">
    <property type="match status" value="1"/>
</dbReference>
<dbReference type="GO" id="GO:0032993">
    <property type="term" value="C:protein-DNA complex"/>
    <property type="evidence" value="ECO:0007669"/>
    <property type="project" value="TreeGrafter"/>
</dbReference>
<comment type="function">
    <text evidence="5">May play the central regulatory role in sporulation. It may be an element of the effector pathway responsible for the activation of sporulation genes in response to nutritional stress. Spo0A may act in concert with spo0H (a sigma factor) to control the expression of some genes that are critical to the sporulation process.</text>
</comment>
<feature type="modified residue" description="4-aspartylphosphate" evidence="6">
    <location>
        <position position="52"/>
    </location>
</feature>
<dbReference type="GO" id="GO:0005829">
    <property type="term" value="C:cytosol"/>
    <property type="evidence" value="ECO:0007669"/>
    <property type="project" value="TreeGrafter"/>
</dbReference>
<dbReference type="SMART" id="SM00448">
    <property type="entry name" value="REC"/>
    <property type="match status" value="1"/>
</dbReference>
<sequence length="232" mass="26426">MNRILLVEDDEALALGVEYTLEEEGYQVFRVGSIENGKEKFNNEEFDLILLDINLPDGSGYDFCKYVKEKKDTPIIFLTALDEEVNIILGLDIGGDDYITKPFRVKELLSRIRVVLRRVGKGDNNITTLRSGDIIINTSSAEVSKGNEKISLTAKEYRLLLAFLQSPEILLSKDHILKELFGEEGAYVEENTLSVYIKRLREKIEDNPSKPEYVITKRGLGYMWIKEVVNGK</sequence>
<evidence type="ECO:0000259" key="9">
    <source>
        <dbReference type="PROSITE" id="PS51755"/>
    </source>
</evidence>
<dbReference type="SUPFAM" id="SSF52172">
    <property type="entry name" value="CheY-like"/>
    <property type="match status" value="1"/>
</dbReference>